<dbReference type="PROSITE" id="PS01186">
    <property type="entry name" value="EGF_2"/>
    <property type="match status" value="1"/>
</dbReference>
<dbReference type="Proteomes" id="UP001165060">
    <property type="component" value="Unassembled WGS sequence"/>
</dbReference>
<dbReference type="SMART" id="SM00135">
    <property type="entry name" value="LY"/>
    <property type="match status" value="4"/>
</dbReference>
<reference evidence="4 5" key="1">
    <citation type="journal article" date="2023" name="Commun. Biol.">
        <title>Genome analysis of Parmales, the sister group of diatoms, reveals the evolutionary specialization of diatoms from phago-mixotrophs to photoautotrophs.</title>
        <authorList>
            <person name="Ban H."/>
            <person name="Sato S."/>
            <person name="Yoshikawa S."/>
            <person name="Yamada K."/>
            <person name="Nakamura Y."/>
            <person name="Ichinomiya M."/>
            <person name="Sato N."/>
            <person name="Blanc-Mathieu R."/>
            <person name="Endo H."/>
            <person name="Kuwata A."/>
            <person name="Ogata H."/>
        </authorList>
    </citation>
    <scope>NUCLEOTIDE SEQUENCE [LARGE SCALE GENOMIC DNA]</scope>
</reference>
<feature type="domain" description="EGF-like" evidence="3">
    <location>
        <begin position="492"/>
        <end position="528"/>
    </location>
</feature>
<feature type="disulfide bond" evidence="2">
    <location>
        <begin position="569"/>
        <end position="578"/>
    </location>
</feature>
<dbReference type="PANTHER" id="PTHR46513">
    <property type="entry name" value="VITELLOGENIN RECEPTOR-LIKE PROTEIN-RELATED-RELATED"/>
    <property type="match status" value="1"/>
</dbReference>
<evidence type="ECO:0000313" key="5">
    <source>
        <dbReference type="Proteomes" id="UP001165060"/>
    </source>
</evidence>
<accession>A0ABQ6M3B8</accession>
<feature type="domain" description="EGF-like" evidence="3">
    <location>
        <begin position="545"/>
        <end position="579"/>
    </location>
</feature>
<dbReference type="InterPro" id="IPR011042">
    <property type="entry name" value="6-blade_b-propeller_TolB-like"/>
</dbReference>
<dbReference type="PROSITE" id="PS00022">
    <property type="entry name" value="EGF_1"/>
    <property type="match status" value="1"/>
</dbReference>
<comment type="caution">
    <text evidence="2">Lacks conserved residue(s) required for the propagation of feature annotation.</text>
</comment>
<keyword evidence="1 2" id="KW-1015">Disulfide bond</keyword>
<gene>
    <name evidence="4" type="ORF">TeGR_g1222</name>
</gene>
<name>A0ABQ6M3B8_9STRA</name>
<dbReference type="InterPro" id="IPR000033">
    <property type="entry name" value="LDLR_classB_rpt"/>
</dbReference>
<dbReference type="Pfam" id="PF00058">
    <property type="entry name" value="Ldl_recept_b"/>
    <property type="match status" value="1"/>
</dbReference>
<dbReference type="PROSITE" id="PS51120">
    <property type="entry name" value="LDLRB"/>
    <property type="match status" value="1"/>
</dbReference>
<dbReference type="SUPFAM" id="SSF63825">
    <property type="entry name" value="YWTD domain"/>
    <property type="match status" value="1"/>
</dbReference>
<feature type="non-terminal residue" evidence="4">
    <location>
        <position position="1"/>
    </location>
</feature>
<dbReference type="EMBL" id="BRYB01004907">
    <property type="protein sequence ID" value="GMI18850.1"/>
    <property type="molecule type" value="Genomic_DNA"/>
</dbReference>
<evidence type="ECO:0000256" key="1">
    <source>
        <dbReference type="ARBA" id="ARBA00023157"/>
    </source>
</evidence>
<sequence length="856" mass="92565">PPPPPPPLRYANVNSAATTNTALVTFSAGAAPCQDAATIATTIKLQTTSGNLPTLGLISSITSAGADSPASLAISHASRGSKDSKVCNGIGTCNVEDGKCDCGDFYTFADEYGGDCGRPIVNTSSWVGVETCPGVVFQSDLTLDVPKPTSLPRLYFMQASNRSNTGLHYYATGGENDDPPTNMINMTNHSVGALALDLSEGFVYYVDRGYKRIERAALYNNTKRHMGGSSFIQGQNVHPYSGETVHYVTPFTSEQATTPYGLTLDLRWNYRYLYWTIPGVAGTADGVIKRCPLDVAGGIWNTCVEEDLSIAIETALGSQINTPRGIALDLVQSKLYWVDSGADTVADGGVFMSNLDGTSATNIISQNLTDPHSLALDLVNAHMYIGEFYESNTGAGAIGRAKILGNSSSTPIRWIVRSVKIANNVYSRVNDPEWIALDMDQDKIIFSDTHHKKIFYAHRLNYADINSNTGVYTNAHMVRNPQGIAYDHGHGYPDASTDYYECFGHGTCLGFAQNYRCSCDDGWYGNCNMTSCPLGNAWFDEAHADNEAHSPVECSNMGSCNRKTGECSCAPGFSGGACERMDCPQGPIGTEEVMTDCYGKGRCVTMETMARKRRNALGDPDPFVYSYHMQTNKSASQLWDSKMIQGCMCDIYWYEDGLWTQNKSDPTGFDCGKLTCPSGDNPQSPKLNVTTNPDYWEKQSITCTAGAGMFRVSFKGDYSPDIPYNIQQPAFEKILLNMRTFGNVTADYTSGTTFCTTGVTNPVNITFYSELGDQPLITGDVAKLVYPGFSNPVTNAGVITVREKQAGVKQDLECAGQGICNDNTGECECFRGYSSSDGDGRAGLRGDCGLFGTGFS</sequence>
<dbReference type="PROSITE" id="PS50026">
    <property type="entry name" value="EGF_3"/>
    <property type="match status" value="2"/>
</dbReference>
<keyword evidence="2" id="KW-0245">EGF-like domain</keyword>
<dbReference type="InterPro" id="IPR000742">
    <property type="entry name" value="EGF"/>
</dbReference>
<dbReference type="Gene3D" id="2.120.10.30">
    <property type="entry name" value="TolB, C-terminal domain"/>
    <property type="match status" value="1"/>
</dbReference>
<evidence type="ECO:0000256" key="2">
    <source>
        <dbReference type="PROSITE-ProRule" id="PRU00076"/>
    </source>
</evidence>
<organism evidence="4 5">
    <name type="scientific">Tetraparma gracilis</name>
    <dbReference type="NCBI Taxonomy" id="2962635"/>
    <lineage>
        <taxon>Eukaryota</taxon>
        <taxon>Sar</taxon>
        <taxon>Stramenopiles</taxon>
        <taxon>Ochrophyta</taxon>
        <taxon>Bolidophyceae</taxon>
        <taxon>Parmales</taxon>
        <taxon>Triparmaceae</taxon>
        <taxon>Tetraparma</taxon>
    </lineage>
</organism>
<comment type="caution">
    <text evidence="4">The sequence shown here is derived from an EMBL/GenBank/DDBJ whole genome shotgun (WGS) entry which is preliminary data.</text>
</comment>
<dbReference type="InterPro" id="IPR050778">
    <property type="entry name" value="Cueball_EGF_LRP_Nidogen"/>
</dbReference>
<protein>
    <recommendedName>
        <fullName evidence="3">EGF-like domain-containing protein</fullName>
    </recommendedName>
</protein>
<keyword evidence="5" id="KW-1185">Reference proteome</keyword>
<evidence type="ECO:0000259" key="3">
    <source>
        <dbReference type="PROSITE" id="PS50026"/>
    </source>
</evidence>
<dbReference type="InterPro" id="IPR013111">
    <property type="entry name" value="EGF_extracell"/>
</dbReference>
<dbReference type="Pfam" id="PF07974">
    <property type="entry name" value="EGF_2"/>
    <property type="match status" value="2"/>
</dbReference>
<proteinExistence type="predicted"/>
<evidence type="ECO:0000313" key="4">
    <source>
        <dbReference type="EMBL" id="GMI18850.1"/>
    </source>
</evidence>
<dbReference type="PANTHER" id="PTHR46513:SF13">
    <property type="entry name" value="EGF-LIKE DOMAIN-CONTAINING PROTEIN"/>
    <property type="match status" value="1"/>
</dbReference>